<organism evidence="1 2">
    <name type="scientific">Larimichthys crocea</name>
    <name type="common">Large yellow croaker</name>
    <name type="synonym">Pseudosciaena crocea</name>
    <dbReference type="NCBI Taxonomy" id="215358"/>
    <lineage>
        <taxon>Eukaryota</taxon>
        <taxon>Metazoa</taxon>
        <taxon>Chordata</taxon>
        <taxon>Craniata</taxon>
        <taxon>Vertebrata</taxon>
        <taxon>Euteleostomi</taxon>
        <taxon>Actinopterygii</taxon>
        <taxon>Neopterygii</taxon>
        <taxon>Teleostei</taxon>
        <taxon>Neoteleostei</taxon>
        <taxon>Acanthomorphata</taxon>
        <taxon>Eupercaria</taxon>
        <taxon>Sciaenidae</taxon>
        <taxon>Larimichthys</taxon>
    </lineage>
</organism>
<keyword evidence="2" id="KW-1185">Reference proteome</keyword>
<dbReference type="Proteomes" id="UP000793456">
    <property type="component" value="Chromosome I"/>
</dbReference>
<evidence type="ECO:0000313" key="1">
    <source>
        <dbReference type="EMBL" id="TMS22961.1"/>
    </source>
</evidence>
<comment type="caution">
    <text evidence="1">The sequence shown here is derived from an EMBL/GenBank/DDBJ whole genome shotgun (WGS) entry which is preliminary data.</text>
</comment>
<sequence>MQRYWWPGFEMQLLRELQRQQNNAQLCDTLLQTEGISVPAHSCVLAALSPYLSEKLSASPPPPSGQKRQLQLRTVKAQTLLKLVGLLYSGELEVKGSVEQNDVLSAVRQFGIADLVERQKDLGTNEGDETEKELCELHRKK</sequence>
<accession>A0ACD3RTZ8</accession>
<evidence type="ECO:0000313" key="2">
    <source>
        <dbReference type="Proteomes" id="UP000793456"/>
    </source>
</evidence>
<name>A0ACD3RTZ8_LARCR</name>
<dbReference type="EMBL" id="CM011674">
    <property type="protein sequence ID" value="TMS22961.1"/>
    <property type="molecule type" value="Genomic_DNA"/>
</dbReference>
<proteinExistence type="predicted"/>
<reference evidence="1" key="1">
    <citation type="submission" date="2018-11" db="EMBL/GenBank/DDBJ databases">
        <title>The sequence and de novo assembly of Larimichthys crocea genome using PacBio and Hi-C technologies.</title>
        <authorList>
            <person name="Xu P."/>
            <person name="Chen B."/>
            <person name="Zhou Z."/>
            <person name="Ke Q."/>
            <person name="Wu Y."/>
            <person name="Bai H."/>
            <person name="Pu F."/>
        </authorList>
    </citation>
    <scope>NUCLEOTIDE SEQUENCE</scope>
    <source>
        <tissue evidence="1">Muscle</tissue>
    </source>
</reference>
<protein>
    <submittedName>
        <fullName evidence="1">Uncharacterized protein</fullName>
    </submittedName>
</protein>
<gene>
    <name evidence="1" type="ORF">E3U43_008267</name>
</gene>